<dbReference type="FunFam" id="1.20.140.10:FF:000016">
    <property type="entry name" value="Acyl-CoA dehydrogenase FadE5"/>
    <property type="match status" value="1"/>
</dbReference>
<feature type="domain" description="Acyl-CoA dehydrogenase/oxidase C-terminal" evidence="6">
    <location>
        <begin position="85"/>
        <end position="247"/>
    </location>
</feature>
<dbReference type="PANTHER" id="PTHR42803:SF1">
    <property type="entry name" value="BROAD-SPECIFICITY LINEAR ACYL-COA DEHYDROGENASE FADE5"/>
    <property type="match status" value="1"/>
</dbReference>
<gene>
    <name evidence="8" type="ORF">MNBD_ACTINO02-798</name>
</gene>
<evidence type="ECO:0000313" key="8">
    <source>
        <dbReference type="EMBL" id="VAV93859.1"/>
    </source>
</evidence>
<evidence type="ECO:0000256" key="3">
    <source>
        <dbReference type="ARBA" id="ARBA00022630"/>
    </source>
</evidence>
<keyword evidence="4" id="KW-0274">FAD</keyword>
<dbReference type="Gene3D" id="2.40.110.20">
    <property type="match status" value="1"/>
</dbReference>
<dbReference type="SUPFAM" id="SSF56645">
    <property type="entry name" value="Acyl-CoA dehydrogenase NM domain-like"/>
    <property type="match status" value="1"/>
</dbReference>
<protein>
    <submittedName>
        <fullName evidence="8">Acyl-CoA dehydrogenase</fullName>
    </submittedName>
</protein>
<dbReference type="InterPro" id="IPR025878">
    <property type="entry name" value="Acyl-CoA_dh-like_C_dom"/>
</dbReference>
<dbReference type="Pfam" id="PF00441">
    <property type="entry name" value="Acyl-CoA_dh_1"/>
    <property type="match status" value="1"/>
</dbReference>
<dbReference type="PANTHER" id="PTHR42803">
    <property type="entry name" value="ACYL-COA DEHYDROGENASE"/>
    <property type="match status" value="1"/>
</dbReference>
<accession>A0A3B0RPN8</accession>
<dbReference type="EMBL" id="UOEK01000051">
    <property type="protein sequence ID" value="VAV93859.1"/>
    <property type="molecule type" value="Genomic_DNA"/>
</dbReference>
<dbReference type="GO" id="GO:0016627">
    <property type="term" value="F:oxidoreductase activity, acting on the CH-CH group of donors"/>
    <property type="evidence" value="ECO:0007669"/>
    <property type="project" value="InterPro"/>
</dbReference>
<feature type="domain" description="Acetyl-CoA dehydrogenase-like C-terminal" evidence="7">
    <location>
        <begin position="267"/>
        <end position="396"/>
    </location>
</feature>
<dbReference type="Gene3D" id="1.20.140.10">
    <property type="entry name" value="Butyryl-CoA Dehydrogenase, subunit A, domain 3"/>
    <property type="match status" value="1"/>
</dbReference>
<comment type="cofactor">
    <cofactor evidence="1">
        <name>FAD</name>
        <dbReference type="ChEBI" id="CHEBI:57692"/>
    </cofactor>
</comment>
<evidence type="ECO:0000256" key="5">
    <source>
        <dbReference type="ARBA" id="ARBA00023002"/>
    </source>
</evidence>
<sequence length="401" mass="44171">EHDFSENIIHLVLARREGGPEGTKGLSMFIVPKYMVNEDGSLGERNGVVATNLEDKMGIRGSTTCELTFGVDRPAVGYLVGGVHDGIRQMFKVIEDARMLIGTKSAATLSTGYLNALEYAKVRVQSADLTRASDKTAPRVEIIRHPDVRRLLMLQKSYAEGMRALVLYTAHLLDLETLGNNKEAHAKRNDLFLPLVKGYCSEKAYELLTQSLQVLGGSGFTRDYPMEQYIRDAKIDTIYEGTTAIQSLDLFFRKILRDRSATLTTLTDEILEVVKGGHEELEAERALLGTALEDVQAHVSILIGHAMASQQEPTEIYKTGLHTNALLESISEAVIAWLLIQHAGIALDAIGDASESDRAFYEGKIASARFFVHDALPKARLRREAAQAEDGALMTMSDTAF</sequence>
<dbReference type="Pfam" id="PF12806">
    <property type="entry name" value="Acyl-CoA_dh_C"/>
    <property type="match status" value="1"/>
</dbReference>
<organism evidence="8">
    <name type="scientific">hydrothermal vent metagenome</name>
    <dbReference type="NCBI Taxonomy" id="652676"/>
    <lineage>
        <taxon>unclassified sequences</taxon>
        <taxon>metagenomes</taxon>
        <taxon>ecological metagenomes</taxon>
    </lineage>
</organism>
<keyword evidence="3" id="KW-0285">Flavoprotein</keyword>
<keyword evidence="5" id="KW-0560">Oxidoreductase</keyword>
<proteinExistence type="inferred from homology"/>
<dbReference type="InterPro" id="IPR052166">
    <property type="entry name" value="Diverse_Acyl-CoA_DH"/>
</dbReference>
<feature type="non-terminal residue" evidence="8">
    <location>
        <position position="1"/>
    </location>
</feature>
<evidence type="ECO:0000256" key="2">
    <source>
        <dbReference type="ARBA" id="ARBA00009347"/>
    </source>
</evidence>
<dbReference type="SUPFAM" id="SSF47203">
    <property type="entry name" value="Acyl-CoA dehydrogenase C-terminal domain-like"/>
    <property type="match status" value="1"/>
</dbReference>
<dbReference type="InterPro" id="IPR036250">
    <property type="entry name" value="AcylCo_DH-like_C"/>
</dbReference>
<evidence type="ECO:0000256" key="1">
    <source>
        <dbReference type="ARBA" id="ARBA00001974"/>
    </source>
</evidence>
<dbReference type="InterPro" id="IPR009100">
    <property type="entry name" value="AcylCoA_DH/oxidase_NM_dom_sf"/>
</dbReference>
<evidence type="ECO:0000256" key="4">
    <source>
        <dbReference type="ARBA" id="ARBA00022827"/>
    </source>
</evidence>
<comment type="similarity">
    <text evidence="2">Belongs to the acyl-CoA dehydrogenase family.</text>
</comment>
<dbReference type="GO" id="GO:0005886">
    <property type="term" value="C:plasma membrane"/>
    <property type="evidence" value="ECO:0007669"/>
    <property type="project" value="TreeGrafter"/>
</dbReference>
<reference evidence="8" key="1">
    <citation type="submission" date="2018-06" db="EMBL/GenBank/DDBJ databases">
        <authorList>
            <person name="Zhirakovskaya E."/>
        </authorList>
    </citation>
    <scope>NUCLEOTIDE SEQUENCE</scope>
</reference>
<name>A0A3B0RPN8_9ZZZZ</name>
<evidence type="ECO:0000259" key="7">
    <source>
        <dbReference type="Pfam" id="PF12806"/>
    </source>
</evidence>
<dbReference type="InterPro" id="IPR009075">
    <property type="entry name" value="AcylCo_DH/oxidase_C"/>
</dbReference>
<evidence type="ECO:0000259" key="6">
    <source>
        <dbReference type="Pfam" id="PF00441"/>
    </source>
</evidence>
<dbReference type="AlphaFoldDB" id="A0A3B0RPN8"/>